<proteinExistence type="predicted"/>
<comment type="caution">
    <text evidence="2">The sequence shown here is derived from an EMBL/GenBank/DDBJ whole genome shotgun (WGS) entry which is preliminary data.</text>
</comment>
<feature type="transmembrane region" description="Helical" evidence="1">
    <location>
        <begin position="6"/>
        <end position="29"/>
    </location>
</feature>
<reference evidence="2" key="1">
    <citation type="journal article" date="2021" name="PeerJ">
        <title>Extensive microbial diversity within the chicken gut microbiome revealed by metagenomics and culture.</title>
        <authorList>
            <person name="Gilroy R."/>
            <person name="Ravi A."/>
            <person name="Getino M."/>
            <person name="Pursley I."/>
            <person name="Horton D.L."/>
            <person name="Alikhan N.F."/>
            <person name="Baker D."/>
            <person name="Gharbi K."/>
            <person name="Hall N."/>
            <person name="Watson M."/>
            <person name="Adriaenssens E.M."/>
            <person name="Foster-Nyarko E."/>
            <person name="Jarju S."/>
            <person name="Secka A."/>
            <person name="Antonio M."/>
            <person name="Oren A."/>
            <person name="Chaudhuri R.R."/>
            <person name="La Ragione R."/>
            <person name="Hildebrand F."/>
            <person name="Pallen M.J."/>
        </authorList>
    </citation>
    <scope>NUCLEOTIDE SEQUENCE</scope>
    <source>
        <strain evidence="2">CHK33-5263</strain>
    </source>
</reference>
<dbReference type="AlphaFoldDB" id="A0A9D2IUM6"/>
<organism evidence="2 3">
    <name type="scientific">Candidatus Gallimonas intestinigallinarum</name>
    <dbReference type="NCBI Taxonomy" id="2838604"/>
    <lineage>
        <taxon>Bacteria</taxon>
        <taxon>Bacillati</taxon>
        <taxon>Bacillota</taxon>
        <taxon>Clostridia</taxon>
        <taxon>Candidatus Gallimonas</taxon>
    </lineage>
</organism>
<evidence type="ECO:0000313" key="2">
    <source>
        <dbReference type="EMBL" id="HIZ24103.1"/>
    </source>
</evidence>
<feature type="non-terminal residue" evidence="2">
    <location>
        <position position="1"/>
    </location>
</feature>
<sequence length="79" mass="9256">ILAVQWLGALYAFCTFLICIIVVCWCKLARVGYRTLGKKLPPEAPPKEEKPPEPVYYLVERKKKRVKTEYSDPKRIQFK</sequence>
<dbReference type="Proteomes" id="UP000824044">
    <property type="component" value="Unassembled WGS sequence"/>
</dbReference>
<dbReference type="EMBL" id="DXBS01000029">
    <property type="protein sequence ID" value="HIZ24103.1"/>
    <property type="molecule type" value="Genomic_DNA"/>
</dbReference>
<accession>A0A9D2IUM6</accession>
<evidence type="ECO:0000313" key="3">
    <source>
        <dbReference type="Proteomes" id="UP000824044"/>
    </source>
</evidence>
<keyword evidence="1" id="KW-1133">Transmembrane helix</keyword>
<protein>
    <submittedName>
        <fullName evidence="2">Uncharacterized protein</fullName>
    </submittedName>
</protein>
<evidence type="ECO:0000256" key="1">
    <source>
        <dbReference type="SAM" id="Phobius"/>
    </source>
</evidence>
<keyword evidence="1" id="KW-0812">Transmembrane</keyword>
<gene>
    <name evidence="2" type="ORF">H9812_01305</name>
</gene>
<keyword evidence="1" id="KW-0472">Membrane</keyword>
<reference evidence="2" key="2">
    <citation type="submission" date="2021-04" db="EMBL/GenBank/DDBJ databases">
        <authorList>
            <person name="Gilroy R."/>
        </authorList>
    </citation>
    <scope>NUCLEOTIDE SEQUENCE</scope>
    <source>
        <strain evidence="2">CHK33-5263</strain>
    </source>
</reference>
<name>A0A9D2IUM6_9FIRM</name>